<feature type="active site" description="Nucleophile and sulfur donor" evidence="1">
    <location>
        <position position="176"/>
    </location>
</feature>
<reference evidence="2" key="2">
    <citation type="submission" date="2020-09" db="EMBL/GenBank/DDBJ databases">
        <authorList>
            <person name="Sun Q."/>
            <person name="Zhou Y."/>
        </authorList>
    </citation>
    <scope>NUCLEOTIDE SEQUENCE</scope>
    <source>
        <strain evidence="2">CGMCC 1.15179</strain>
    </source>
</reference>
<dbReference type="Gene3D" id="3.40.50.620">
    <property type="entry name" value="HUPs"/>
    <property type="match status" value="1"/>
</dbReference>
<reference evidence="2" key="1">
    <citation type="journal article" date="2014" name="Int. J. Syst. Evol. Microbiol.">
        <title>Complete genome sequence of Corynebacterium casei LMG S-19264T (=DSM 44701T), isolated from a smear-ripened cheese.</title>
        <authorList>
            <consortium name="US DOE Joint Genome Institute (JGI-PGF)"/>
            <person name="Walter F."/>
            <person name="Albersmeier A."/>
            <person name="Kalinowski J."/>
            <person name="Ruckert C."/>
        </authorList>
    </citation>
    <scope>NUCLEOTIDE SEQUENCE</scope>
    <source>
        <strain evidence="2">CGMCC 1.15179</strain>
    </source>
</reference>
<keyword evidence="3" id="KW-1185">Reference proteome</keyword>
<dbReference type="GO" id="GO:0016787">
    <property type="term" value="F:hydrolase activity"/>
    <property type="evidence" value="ECO:0007669"/>
    <property type="project" value="UniProtKB-KW"/>
</dbReference>
<dbReference type="PANTHER" id="PTHR43169:SF2">
    <property type="entry name" value="NAD_GMP SYNTHASE DOMAIN-CONTAINING PROTEIN"/>
    <property type="match status" value="1"/>
</dbReference>
<proteinExistence type="predicted"/>
<dbReference type="Proteomes" id="UP000625210">
    <property type="component" value="Unassembled WGS sequence"/>
</dbReference>
<dbReference type="InterPro" id="IPR052188">
    <property type="entry name" value="Ni-pincer_cofactor_biosynth"/>
</dbReference>
<gene>
    <name evidence="2" type="ORF">GCM10011571_28310</name>
</gene>
<dbReference type="AlphaFoldDB" id="A0A8J2VCA4"/>
<dbReference type="PANTHER" id="PTHR43169">
    <property type="entry name" value="EXSB FAMILY PROTEIN"/>
    <property type="match status" value="1"/>
</dbReference>
<dbReference type="InterPro" id="IPR005232">
    <property type="entry name" value="LarE"/>
</dbReference>
<evidence type="ECO:0000313" key="2">
    <source>
        <dbReference type="EMBL" id="GGE24501.1"/>
    </source>
</evidence>
<sequence length="275" mass="31052">MDPAKKDERLGEILRNIGQVIVAFSGGVDSTFLLARAKQELGDQCLAVTASSDTFPSREFDAAVQLAKELRVQQIQTRVEELSNESFAANEPDRCFHCKYGLYTHLAELARIYQGNSTIIDGSNMDDKGDYRPGLKAARQLGVRSPLQEAGLYKQEIRELSKQMGLPTWNKPSFACLSSRIPYGTRITREKIDQLDKAEFFLQQLGFTQVRVRHHGDIARIEVTPPDLEKAVQKRNEITRKLKSLGFTYITLDLAGYRSGSMNETFIRPVVQHEK</sequence>
<dbReference type="RefSeq" id="WP_188648534.1">
    <property type="nucleotide sequence ID" value="NZ_BMHQ01000010.1"/>
</dbReference>
<dbReference type="PIRSF" id="PIRSF006661">
    <property type="entry name" value="PP-lp_UCP006661"/>
    <property type="match status" value="1"/>
</dbReference>
<protein>
    <submittedName>
        <fullName evidence="2">Adenine nucleotide alpha hydrolase</fullName>
    </submittedName>
</protein>
<evidence type="ECO:0000313" key="3">
    <source>
        <dbReference type="Proteomes" id="UP000625210"/>
    </source>
</evidence>
<dbReference type="InterPro" id="IPR018317">
    <property type="entry name" value="QueC"/>
</dbReference>
<dbReference type="InterPro" id="IPR014729">
    <property type="entry name" value="Rossmann-like_a/b/a_fold"/>
</dbReference>
<organism evidence="2 3">
    <name type="scientific">Marinithermofilum abyssi</name>
    <dbReference type="NCBI Taxonomy" id="1571185"/>
    <lineage>
        <taxon>Bacteria</taxon>
        <taxon>Bacillati</taxon>
        <taxon>Bacillota</taxon>
        <taxon>Bacilli</taxon>
        <taxon>Bacillales</taxon>
        <taxon>Thermoactinomycetaceae</taxon>
        <taxon>Marinithermofilum</taxon>
    </lineage>
</organism>
<keyword evidence="2" id="KW-0378">Hydrolase</keyword>
<comment type="caution">
    <text evidence="2">The sequence shown here is derived from an EMBL/GenBank/DDBJ whole genome shotgun (WGS) entry which is preliminary data.</text>
</comment>
<name>A0A8J2VCA4_9BACL</name>
<evidence type="ECO:0000256" key="1">
    <source>
        <dbReference type="PIRSR" id="PIRSR006661-1"/>
    </source>
</evidence>
<dbReference type="EMBL" id="BMHQ01000010">
    <property type="protein sequence ID" value="GGE24501.1"/>
    <property type="molecule type" value="Genomic_DNA"/>
</dbReference>
<dbReference type="GO" id="GO:0016783">
    <property type="term" value="F:sulfurtransferase activity"/>
    <property type="evidence" value="ECO:0007669"/>
    <property type="project" value="InterPro"/>
</dbReference>
<accession>A0A8J2VCA4</accession>
<dbReference type="NCBIfam" id="TIGR00268">
    <property type="entry name" value="ATP-dependent sacrificial sulfur transferase LarE"/>
    <property type="match status" value="1"/>
</dbReference>
<dbReference type="CDD" id="cd01990">
    <property type="entry name" value="LarE-like"/>
    <property type="match status" value="1"/>
</dbReference>
<dbReference type="SUPFAM" id="SSF52402">
    <property type="entry name" value="Adenine nucleotide alpha hydrolases-like"/>
    <property type="match status" value="1"/>
</dbReference>
<dbReference type="Pfam" id="PF06508">
    <property type="entry name" value="QueC"/>
    <property type="match status" value="1"/>
</dbReference>